<dbReference type="EMBL" id="VTPC01004202">
    <property type="protein sequence ID" value="KAF2897399.1"/>
    <property type="molecule type" value="Genomic_DNA"/>
</dbReference>
<accession>A0A8K0D196</accession>
<evidence type="ECO:0000313" key="2">
    <source>
        <dbReference type="EMBL" id="KAF2897399.1"/>
    </source>
</evidence>
<proteinExistence type="predicted"/>
<evidence type="ECO:0000313" key="3">
    <source>
        <dbReference type="Proteomes" id="UP000801492"/>
    </source>
</evidence>
<feature type="chain" id="PRO_5035440917" evidence="1">
    <location>
        <begin position="20"/>
        <end position="135"/>
    </location>
</feature>
<dbReference type="AlphaFoldDB" id="A0A8K0D196"/>
<keyword evidence="3" id="KW-1185">Reference proteome</keyword>
<protein>
    <submittedName>
        <fullName evidence="2">Uncharacterized protein</fullName>
    </submittedName>
</protein>
<reference evidence="2" key="1">
    <citation type="submission" date="2019-08" db="EMBL/GenBank/DDBJ databases">
        <title>The genome of the North American firefly Photinus pyralis.</title>
        <authorList>
            <consortium name="Photinus pyralis genome working group"/>
            <person name="Fallon T.R."/>
            <person name="Sander Lower S.E."/>
            <person name="Weng J.-K."/>
        </authorList>
    </citation>
    <scope>NUCLEOTIDE SEQUENCE</scope>
    <source>
        <strain evidence="2">TRF0915ILg1</strain>
        <tissue evidence="2">Whole body</tissue>
    </source>
</reference>
<feature type="signal peptide" evidence="1">
    <location>
        <begin position="1"/>
        <end position="19"/>
    </location>
</feature>
<evidence type="ECO:0000256" key="1">
    <source>
        <dbReference type="SAM" id="SignalP"/>
    </source>
</evidence>
<dbReference type="Proteomes" id="UP000801492">
    <property type="component" value="Unassembled WGS sequence"/>
</dbReference>
<comment type="caution">
    <text evidence="2">The sequence shown here is derived from an EMBL/GenBank/DDBJ whole genome shotgun (WGS) entry which is preliminary data.</text>
</comment>
<sequence>MGKLTFALILSLAFVCIYAQVPNAKQILKFRSDDTNLDSLWNHYENKWGKISYYNLRMTEEESDELLEALVKIFEETSDTVERAERFHSKWYEMFPERQNSVALSTNEDSTVTYYFQYGIRVYLNGTRVFGFGLY</sequence>
<keyword evidence="1" id="KW-0732">Signal</keyword>
<name>A0A8K0D196_IGNLU</name>
<gene>
    <name evidence="2" type="ORF">ILUMI_08775</name>
</gene>
<organism evidence="2 3">
    <name type="scientific">Ignelater luminosus</name>
    <name type="common">Cucubano</name>
    <name type="synonym">Pyrophorus luminosus</name>
    <dbReference type="NCBI Taxonomy" id="2038154"/>
    <lineage>
        <taxon>Eukaryota</taxon>
        <taxon>Metazoa</taxon>
        <taxon>Ecdysozoa</taxon>
        <taxon>Arthropoda</taxon>
        <taxon>Hexapoda</taxon>
        <taxon>Insecta</taxon>
        <taxon>Pterygota</taxon>
        <taxon>Neoptera</taxon>
        <taxon>Endopterygota</taxon>
        <taxon>Coleoptera</taxon>
        <taxon>Polyphaga</taxon>
        <taxon>Elateriformia</taxon>
        <taxon>Elateroidea</taxon>
        <taxon>Elateridae</taxon>
        <taxon>Agrypninae</taxon>
        <taxon>Pyrophorini</taxon>
        <taxon>Ignelater</taxon>
    </lineage>
</organism>